<evidence type="ECO:0000313" key="1">
    <source>
        <dbReference type="EMBL" id="PNX79568.1"/>
    </source>
</evidence>
<organism evidence="1 2">
    <name type="scientific">Trifolium pratense</name>
    <name type="common">Red clover</name>
    <dbReference type="NCBI Taxonomy" id="57577"/>
    <lineage>
        <taxon>Eukaryota</taxon>
        <taxon>Viridiplantae</taxon>
        <taxon>Streptophyta</taxon>
        <taxon>Embryophyta</taxon>
        <taxon>Tracheophyta</taxon>
        <taxon>Spermatophyta</taxon>
        <taxon>Magnoliopsida</taxon>
        <taxon>eudicotyledons</taxon>
        <taxon>Gunneridae</taxon>
        <taxon>Pentapetalae</taxon>
        <taxon>rosids</taxon>
        <taxon>fabids</taxon>
        <taxon>Fabales</taxon>
        <taxon>Fabaceae</taxon>
        <taxon>Papilionoideae</taxon>
        <taxon>50 kb inversion clade</taxon>
        <taxon>NPAAA clade</taxon>
        <taxon>Hologalegina</taxon>
        <taxon>IRL clade</taxon>
        <taxon>Trifolieae</taxon>
        <taxon>Trifolium</taxon>
    </lineage>
</organism>
<protein>
    <recommendedName>
        <fullName evidence="3">Reverse transcriptase zinc-binding domain-containing protein</fullName>
    </recommendedName>
</protein>
<accession>A0A2K3LM00</accession>
<comment type="caution">
    <text evidence="1">The sequence shown here is derived from an EMBL/GenBank/DDBJ whole genome shotgun (WGS) entry which is preliminary data.</text>
</comment>
<reference evidence="1 2" key="1">
    <citation type="journal article" date="2014" name="Am. J. Bot.">
        <title>Genome assembly and annotation for red clover (Trifolium pratense; Fabaceae).</title>
        <authorList>
            <person name="Istvanek J."/>
            <person name="Jaros M."/>
            <person name="Krenek A."/>
            <person name="Repkova J."/>
        </authorList>
    </citation>
    <scope>NUCLEOTIDE SEQUENCE [LARGE SCALE GENOMIC DNA]</scope>
    <source>
        <strain evidence="2">cv. Tatra</strain>
        <tissue evidence="1">Young leaves</tissue>
    </source>
</reference>
<dbReference type="AlphaFoldDB" id="A0A2K3LM00"/>
<name>A0A2K3LM00_TRIPR</name>
<sequence length="130" mass="14638">MCRGLCDKGIHCPSNCVVCNENYKDSIHILFNCPLSVQVWRSSGLWSEIDATVSNTASGAIFLLLQQLDECRVARFSVTKLEHMETPEPETVAGGYREQCTDHRLSSEPVRRLDCCKHDSPGDKHAHYWG</sequence>
<dbReference type="EMBL" id="ASHM01036219">
    <property type="protein sequence ID" value="PNX79568.1"/>
    <property type="molecule type" value="Genomic_DNA"/>
</dbReference>
<evidence type="ECO:0000313" key="2">
    <source>
        <dbReference type="Proteomes" id="UP000236291"/>
    </source>
</evidence>
<dbReference type="Proteomes" id="UP000236291">
    <property type="component" value="Unassembled WGS sequence"/>
</dbReference>
<evidence type="ECO:0008006" key="3">
    <source>
        <dbReference type="Google" id="ProtNLM"/>
    </source>
</evidence>
<proteinExistence type="predicted"/>
<gene>
    <name evidence="1" type="ORF">L195_g035554</name>
</gene>
<reference evidence="1 2" key="2">
    <citation type="journal article" date="2017" name="Front. Plant Sci.">
        <title>Gene Classification and Mining of Molecular Markers Useful in Red Clover (Trifolium pratense) Breeding.</title>
        <authorList>
            <person name="Istvanek J."/>
            <person name="Dluhosova J."/>
            <person name="Dluhos P."/>
            <person name="Patkova L."/>
            <person name="Nedelnik J."/>
            <person name="Repkova J."/>
        </authorList>
    </citation>
    <scope>NUCLEOTIDE SEQUENCE [LARGE SCALE GENOMIC DNA]</scope>
    <source>
        <strain evidence="2">cv. Tatra</strain>
        <tissue evidence="1">Young leaves</tissue>
    </source>
</reference>